<accession>A0A7W6A1Q5</accession>
<dbReference type="RefSeq" id="WP_183194866.1">
    <property type="nucleotide sequence ID" value="NZ_JACIDA010000001.1"/>
</dbReference>
<organism evidence="3 4">
    <name type="scientific">Brevundimonas mediterranea</name>
    <dbReference type="NCBI Taxonomy" id="74329"/>
    <lineage>
        <taxon>Bacteria</taxon>
        <taxon>Pseudomonadati</taxon>
        <taxon>Pseudomonadota</taxon>
        <taxon>Alphaproteobacteria</taxon>
        <taxon>Caulobacterales</taxon>
        <taxon>Caulobacteraceae</taxon>
        <taxon>Brevundimonas</taxon>
    </lineage>
</organism>
<protein>
    <recommendedName>
        <fullName evidence="5">Bacterial Ig domain-containing protein</fullName>
    </recommendedName>
</protein>
<feature type="signal peptide" evidence="2">
    <location>
        <begin position="1"/>
        <end position="23"/>
    </location>
</feature>
<evidence type="ECO:0000256" key="1">
    <source>
        <dbReference type="SAM" id="MobiDB-lite"/>
    </source>
</evidence>
<dbReference type="PROSITE" id="PS51257">
    <property type="entry name" value="PROKAR_LIPOPROTEIN"/>
    <property type="match status" value="1"/>
</dbReference>
<evidence type="ECO:0000313" key="4">
    <source>
        <dbReference type="Proteomes" id="UP000532936"/>
    </source>
</evidence>
<gene>
    <name evidence="3" type="ORF">GGR11_000120</name>
</gene>
<reference evidence="3 4" key="1">
    <citation type="submission" date="2020-08" db="EMBL/GenBank/DDBJ databases">
        <title>Genomic Encyclopedia of Type Strains, Phase IV (KMG-IV): sequencing the most valuable type-strain genomes for metagenomic binning, comparative biology and taxonomic classification.</title>
        <authorList>
            <person name="Goeker M."/>
        </authorList>
    </citation>
    <scope>NUCLEOTIDE SEQUENCE [LARGE SCALE GENOMIC DNA]</scope>
    <source>
        <strain evidence="3 4">DSM 14878</strain>
    </source>
</reference>
<evidence type="ECO:0008006" key="5">
    <source>
        <dbReference type="Google" id="ProtNLM"/>
    </source>
</evidence>
<dbReference type="EMBL" id="JACIDA010000001">
    <property type="protein sequence ID" value="MBB3870606.1"/>
    <property type="molecule type" value="Genomic_DNA"/>
</dbReference>
<sequence length="247" mass="25085">MKRRIIAMAAVSVTMVAALSACSRDGEGAPRASDAAATSPWVQPPHVQTARRDGAMILVQGRAGPDARVVLRGADGAAVAVGADATGRFELRVPAPPGDVRLTPEVQVGEDAAPSPETLVLIRGGVGPIVLVAAGEPTVRLDGQGVLDAVDSDGSAVIVSGRSKGAPPVVLIDGERAEVMRGPGGGWRARSPGGGAATIDVDGTRFAFPGLGAQSDFTPVRAGEGWRLTWPTGPSGRQTVWLPDRGA</sequence>
<evidence type="ECO:0000313" key="3">
    <source>
        <dbReference type="EMBL" id="MBB3870606.1"/>
    </source>
</evidence>
<dbReference type="Proteomes" id="UP000532936">
    <property type="component" value="Unassembled WGS sequence"/>
</dbReference>
<feature type="region of interest" description="Disordered" evidence="1">
    <location>
        <begin position="24"/>
        <end position="43"/>
    </location>
</feature>
<dbReference type="AlphaFoldDB" id="A0A7W6A1Q5"/>
<evidence type="ECO:0000256" key="2">
    <source>
        <dbReference type="SAM" id="SignalP"/>
    </source>
</evidence>
<keyword evidence="2" id="KW-0732">Signal</keyword>
<feature type="chain" id="PRO_5030667683" description="Bacterial Ig domain-containing protein" evidence="2">
    <location>
        <begin position="24"/>
        <end position="247"/>
    </location>
</feature>
<comment type="caution">
    <text evidence="3">The sequence shown here is derived from an EMBL/GenBank/DDBJ whole genome shotgun (WGS) entry which is preliminary data.</text>
</comment>
<proteinExistence type="predicted"/>
<name>A0A7W6A1Q5_9CAUL</name>